<evidence type="ECO:0000256" key="10">
    <source>
        <dbReference type="ARBA" id="ARBA00023136"/>
    </source>
</evidence>
<organism evidence="27 28">
    <name type="scientific">Phascolarctos cinereus</name>
    <name type="common">Koala</name>
    <dbReference type="NCBI Taxonomy" id="38626"/>
    <lineage>
        <taxon>Eukaryota</taxon>
        <taxon>Metazoa</taxon>
        <taxon>Chordata</taxon>
        <taxon>Craniata</taxon>
        <taxon>Vertebrata</taxon>
        <taxon>Euteleostomi</taxon>
        <taxon>Mammalia</taxon>
        <taxon>Metatheria</taxon>
        <taxon>Diprotodontia</taxon>
        <taxon>Phascolarctidae</taxon>
        <taxon>Phascolarctos</taxon>
    </lineage>
</organism>
<evidence type="ECO:0000256" key="11">
    <source>
        <dbReference type="ARBA" id="ARBA00023157"/>
    </source>
</evidence>
<evidence type="ECO:0000256" key="9">
    <source>
        <dbReference type="ARBA" id="ARBA00023098"/>
    </source>
</evidence>
<dbReference type="RefSeq" id="XP_020825140.1">
    <property type="nucleotide sequence ID" value="XM_020969481.1"/>
</dbReference>
<keyword evidence="4" id="KW-0808">Transferase</keyword>
<reference evidence="28" key="1">
    <citation type="submission" date="2025-08" db="UniProtKB">
        <authorList>
            <consortium name="RefSeq"/>
        </authorList>
    </citation>
    <scope>IDENTIFICATION</scope>
    <source>
        <tissue evidence="28">Spleen</tissue>
    </source>
</reference>
<dbReference type="PANTHER" id="PTHR13713:SF60">
    <property type="entry name" value="LACTOSYLCERAMIDE ALPHA-2,3-SIALYLTRANSFERASE"/>
    <property type="match status" value="1"/>
</dbReference>
<evidence type="ECO:0000256" key="24">
    <source>
        <dbReference type="PIRSR" id="PIRSR005557-2"/>
    </source>
</evidence>
<keyword evidence="5 26" id="KW-0812">Transmembrane</keyword>
<keyword evidence="8" id="KW-0333">Golgi apparatus</keyword>
<dbReference type="CDD" id="cd23983">
    <property type="entry name" value="GT29_ST3GAL5"/>
    <property type="match status" value="1"/>
</dbReference>
<keyword evidence="3" id="KW-0328">Glycosyltransferase</keyword>
<evidence type="ECO:0000256" key="6">
    <source>
        <dbReference type="ARBA" id="ARBA00022968"/>
    </source>
</evidence>
<evidence type="ECO:0000313" key="27">
    <source>
        <dbReference type="Proteomes" id="UP000515140"/>
    </source>
</evidence>
<evidence type="ECO:0000313" key="28">
    <source>
        <dbReference type="RefSeq" id="XP_020825140.1"/>
    </source>
</evidence>
<sequence length="428" mass="48833">MKRKPRDGGGVGRALPPPTLDPAGAPEAAAAAAAPADRAMPNEYNYVKPKSDCPPSLPWYAQPPKKMRRPSLLLKDILKCLLFVFGVWILYILKLSNNAEECHIKRVHYVDPERVKRAQKYAHQVLQGECRPHFVKKEMERLFDEKYGTDSSPFVKENMEMNEDIYKYDPPFGFRKFSSKLQNLLKLLPEYDLPENLKTKRCKHCVVMGNGGILNGLGLGHILNQFDIVIRLNSAPVQGYTDHVGNKTTIRMTYPEGAPLSDLEYYSNDLFVAVLFKSVDFNWLEAMIKNETVPFWVRLFFWKHVVEKIPLQSKQFRILNPAIIKNTAIDMLQYSEPQPRIWGWSQNVPTMGIVAVVLATHLCDEVSLAGFGYDLNQPETPLHYFDNLCMAAMNKQTMHNLTTETRFLQKLVKEGTVKDLSGGIHCEF</sequence>
<evidence type="ECO:0000256" key="23">
    <source>
        <dbReference type="ARBA" id="ARBA00049539"/>
    </source>
</evidence>
<dbReference type="Proteomes" id="UP000515140">
    <property type="component" value="Unplaced"/>
</dbReference>
<feature type="region of interest" description="Disordered" evidence="25">
    <location>
        <begin position="1"/>
        <end position="36"/>
    </location>
</feature>
<dbReference type="AlphaFoldDB" id="A0A6P5ISJ9"/>
<dbReference type="InParanoid" id="A0A6P5ISJ9"/>
<evidence type="ECO:0000256" key="15">
    <source>
        <dbReference type="ARBA" id="ARBA00041341"/>
    </source>
</evidence>
<keyword evidence="9" id="KW-0443">Lipid metabolism</keyword>
<comment type="catalytic activity">
    <reaction evidence="22">
        <text>ganglioside GA2 (d18:1(4E)/18:0) + CMP-N-acetyl-beta-neuraminate = ganglioside GM2 (d18:1(4E)/18:0) + CMP + H(+)</text>
        <dbReference type="Rhea" id="RHEA:41776"/>
        <dbReference type="ChEBI" id="CHEBI:15378"/>
        <dbReference type="ChEBI" id="CHEBI:57812"/>
        <dbReference type="ChEBI" id="CHEBI:60377"/>
        <dbReference type="ChEBI" id="CHEBI:78485"/>
        <dbReference type="ChEBI" id="CHEBI:78486"/>
    </reaction>
    <physiologicalReaction direction="left-to-right" evidence="22">
        <dbReference type="Rhea" id="RHEA:41777"/>
    </physiologicalReaction>
</comment>
<comment type="similarity">
    <text evidence="2">Belongs to the glycosyltransferase 29 family.</text>
</comment>
<proteinExistence type="inferred from homology"/>
<evidence type="ECO:0000256" key="25">
    <source>
        <dbReference type="SAM" id="MobiDB-lite"/>
    </source>
</evidence>
<comment type="catalytic activity">
    <reaction evidence="21">
        <text>a beta-D-Gal-(1&lt;-&gt;1')-ceramide + CMP-N-acetyl-beta-neuraminate = N-acetyl-alpha-neuraminosyl-(2-&gt;3)-beta-D-galactosyl-(1&lt;-&gt;1')-ceramide + CMP + H(+)</text>
        <dbReference type="Rhea" id="RHEA:41780"/>
        <dbReference type="ChEBI" id="CHEBI:15378"/>
        <dbReference type="ChEBI" id="CHEBI:57812"/>
        <dbReference type="ChEBI" id="CHEBI:60377"/>
        <dbReference type="ChEBI" id="CHEBI:82643"/>
        <dbReference type="ChEBI" id="CHEBI:143593"/>
    </reaction>
    <physiologicalReaction direction="left-to-right" evidence="21">
        <dbReference type="Rhea" id="RHEA:41781"/>
    </physiologicalReaction>
</comment>
<evidence type="ECO:0000256" key="12">
    <source>
        <dbReference type="ARBA" id="ARBA00023180"/>
    </source>
</evidence>
<keyword evidence="12" id="KW-0325">Glycoprotein</keyword>
<comment type="subcellular location">
    <subcellularLocation>
        <location evidence="1">Golgi apparatus membrane</location>
        <topology evidence="1">Single-pass type II membrane protein</topology>
    </subcellularLocation>
</comment>
<dbReference type="Gene3D" id="3.90.1480.20">
    <property type="entry name" value="Glycosyl transferase family 29"/>
    <property type="match status" value="1"/>
</dbReference>
<evidence type="ECO:0000256" key="2">
    <source>
        <dbReference type="ARBA" id="ARBA00006003"/>
    </source>
</evidence>
<dbReference type="GO" id="GO:0047291">
    <property type="term" value="F:lactosylceramide alpha-2,3-sialyltransferase activity"/>
    <property type="evidence" value="ECO:0007669"/>
    <property type="project" value="UniProtKB-EC"/>
</dbReference>
<dbReference type="PIRSF" id="PIRSF005557">
    <property type="entry name" value="Sialyl_trans"/>
    <property type="match status" value="1"/>
</dbReference>
<dbReference type="InterPro" id="IPR038578">
    <property type="entry name" value="GT29-like_sf"/>
</dbReference>
<evidence type="ECO:0000256" key="17">
    <source>
        <dbReference type="ARBA" id="ARBA00041976"/>
    </source>
</evidence>
<dbReference type="GO" id="GO:0006629">
    <property type="term" value="P:lipid metabolic process"/>
    <property type="evidence" value="ECO:0007669"/>
    <property type="project" value="UniProtKB-KW"/>
</dbReference>
<keyword evidence="7 26" id="KW-1133">Transmembrane helix</keyword>
<evidence type="ECO:0000256" key="16">
    <source>
        <dbReference type="ARBA" id="ARBA00041896"/>
    </source>
</evidence>
<evidence type="ECO:0000256" key="14">
    <source>
        <dbReference type="ARBA" id="ARBA00039792"/>
    </source>
</evidence>
<dbReference type="Pfam" id="PF00777">
    <property type="entry name" value="Glyco_transf_29"/>
    <property type="match status" value="1"/>
</dbReference>
<dbReference type="FunCoup" id="A0A6P5ISJ9">
    <property type="interactions" value="529"/>
</dbReference>
<dbReference type="InterPro" id="IPR051142">
    <property type="entry name" value="Glycosyltransferase_29"/>
</dbReference>
<accession>A0A6P5ISJ9</accession>
<keyword evidence="11" id="KW-1015">Disulfide bond</keyword>
<evidence type="ECO:0000256" key="8">
    <source>
        <dbReference type="ARBA" id="ARBA00023034"/>
    </source>
</evidence>
<evidence type="ECO:0000256" key="1">
    <source>
        <dbReference type="ARBA" id="ARBA00004323"/>
    </source>
</evidence>
<evidence type="ECO:0000256" key="7">
    <source>
        <dbReference type="ARBA" id="ARBA00022989"/>
    </source>
</evidence>
<comment type="function">
    <text evidence="20">Transfers the sialyl group (N-acetyl-alpha-neuraminyl or NeuAc) from CMP-NeuAc to the non-reducing terminal galactose (Gal) of glycosphingolipids forming gangliosides (important molecules involved in the regulation of multiple cellular processes, including cell proliferation and differentiation, apoptosis, embryogenesis, development, and oncogenesis). Mainly involved in the biosynthesis of ganglioside GM3 but can also use different glycolipids as substrate acceptors such as D-galactosylceramide (GalCer), asialo-GM2 (GA2) and asialo-GM1 (GA1), although less preferentially than beta-D-Gal-(1-&gt;4)-beta-D-Glc-(1&lt;-&gt;1)-Cer (LacCer).</text>
</comment>
<gene>
    <name evidence="28" type="primary">ST3GAL5</name>
</gene>
<dbReference type="PANTHER" id="PTHR13713">
    <property type="entry name" value="SIALYLTRANSFERASE"/>
    <property type="match status" value="1"/>
</dbReference>
<keyword evidence="10 26" id="KW-0472">Membrane</keyword>
<dbReference type="GeneID" id="110196314"/>
<dbReference type="GO" id="GO:0000139">
    <property type="term" value="C:Golgi membrane"/>
    <property type="evidence" value="ECO:0007669"/>
    <property type="project" value="UniProtKB-SubCell"/>
</dbReference>
<evidence type="ECO:0000256" key="22">
    <source>
        <dbReference type="ARBA" id="ARBA00048805"/>
    </source>
</evidence>
<evidence type="ECO:0000256" key="19">
    <source>
        <dbReference type="ARBA" id="ARBA00043651"/>
    </source>
</evidence>
<dbReference type="InterPro" id="IPR012163">
    <property type="entry name" value="Sialyl_trans"/>
</dbReference>
<comment type="catalytic activity">
    <reaction evidence="19">
        <text>a beta-D-Gal-(1-&gt;4)-beta-D-Glc-(1&lt;-&gt;1)-Cer(d18:1(4E)) + CMP-N-acetyl-beta-neuraminate = a ganglioside GM3 (d18:1(4E)) + CMP + H(+)</text>
        <dbReference type="Rhea" id="RHEA:18417"/>
        <dbReference type="ChEBI" id="CHEBI:15378"/>
        <dbReference type="ChEBI" id="CHEBI:17950"/>
        <dbReference type="ChEBI" id="CHEBI:57812"/>
        <dbReference type="ChEBI" id="CHEBI:60065"/>
        <dbReference type="ChEBI" id="CHEBI:60377"/>
        <dbReference type="EC" id="2.4.3.9"/>
    </reaction>
    <physiologicalReaction direction="left-to-right" evidence="19">
        <dbReference type="Rhea" id="RHEA:18418"/>
    </physiologicalReaction>
</comment>
<keyword evidence="27" id="KW-1185">Reference proteome</keyword>
<evidence type="ECO:0000256" key="26">
    <source>
        <dbReference type="SAM" id="Phobius"/>
    </source>
</evidence>
<evidence type="ECO:0000256" key="3">
    <source>
        <dbReference type="ARBA" id="ARBA00022676"/>
    </source>
</evidence>
<evidence type="ECO:0000256" key="20">
    <source>
        <dbReference type="ARBA" id="ARBA00045587"/>
    </source>
</evidence>
<dbReference type="KEGG" id="pcw:110196314"/>
<keyword evidence="6" id="KW-0735">Signal-anchor</keyword>
<comment type="catalytic activity">
    <reaction evidence="23">
        <text>ganglioside GA1 (d18:1(4E)/18:0) + CMP-N-acetyl-beta-neuraminate = ganglioside GM1 (d18:1(4E)/18:0) + CMP + H(+)</text>
        <dbReference type="Rhea" id="RHEA:41784"/>
        <dbReference type="ChEBI" id="CHEBI:15378"/>
        <dbReference type="ChEBI" id="CHEBI:57812"/>
        <dbReference type="ChEBI" id="CHEBI:60377"/>
        <dbReference type="ChEBI" id="CHEBI:73110"/>
        <dbReference type="ChEBI" id="CHEBI:78484"/>
    </reaction>
    <physiologicalReaction direction="left-to-right" evidence="23">
        <dbReference type="Rhea" id="RHEA:41785"/>
    </physiologicalReaction>
</comment>
<feature type="compositionally biased region" description="Low complexity" evidence="25">
    <location>
        <begin position="22"/>
        <end position="36"/>
    </location>
</feature>
<protein>
    <recommendedName>
        <fullName evidence="14">Lactosylceramide alpha-2,3-sialyltransferase</fullName>
        <ecNumber evidence="13">2.4.3.9</ecNumber>
    </recommendedName>
    <alternativeName>
        <fullName evidence="15">CMP-NeuAc:lactosylceramide alpha-2,3-sialyltransferase</fullName>
    </alternativeName>
    <alternativeName>
        <fullName evidence="18">Ganglioside GM3 synthase</fullName>
    </alternativeName>
    <alternativeName>
        <fullName evidence="17">ST3Gal V</fullName>
    </alternativeName>
    <alternativeName>
        <fullName evidence="16">Sialyltransferase 9</fullName>
    </alternativeName>
</protein>
<name>A0A6P5ISJ9_PHACI</name>
<evidence type="ECO:0000256" key="21">
    <source>
        <dbReference type="ARBA" id="ARBA00048050"/>
    </source>
</evidence>
<dbReference type="EC" id="2.4.3.9" evidence="13"/>
<evidence type="ECO:0000256" key="18">
    <source>
        <dbReference type="ARBA" id="ARBA00042545"/>
    </source>
</evidence>
<evidence type="ECO:0000256" key="5">
    <source>
        <dbReference type="ARBA" id="ARBA00022692"/>
    </source>
</evidence>
<feature type="disulfide bond" evidence="24">
    <location>
        <begin position="205"/>
        <end position="363"/>
    </location>
</feature>
<dbReference type="InterPro" id="IPR001675">
    <property type="entry name" value="Glyco_trans_29"/>
</dbReference>
<evidence type="ECO:0000256" key="13">
    <source>
        <dbReference type="ARBA" id="ARBA00039111"/>
    </source>
</evidence>
<evidence type="ECO:0000256" key="4">
    <source>
        <dbReference type="ARBA" id="ARBA00022679"/>
    </source>
</evidence>
<feature type="transmembrane region" description="Helical" evidence="26">
    <location>
        <begin position="72"/>
        <end position="93"/>
    </location>
</feature>
<dbReference type="FunFam" id="3.90.1480.20:FF:000006">
    <property type="entry name" value="ST3 beta-galactoside alpha-2,3-sialyltransferase 5"/>
    <property type="match status" value="1"/>
</dbReference>
<dbReference type="CTD" id="8869"/>